<dbReference type="AlphaFoldDB" id="A0A857J014"/>
<proteinExistence type="predicted"/>
<feature type="region of interest" description="Disordered" evidence="1">
    <location>
        <begin position="355"/>
        <end position="378"/>
    </location>
</feature>
<reference evidence="2 3" key="1">
    <citation type="submission" date="2020-01" db="EMBL/GenBank/DDBJ databases">
        <title>Genome sequencing of strain KACC 21265.</title>
        <authorList>
            <person name="Heo J."/>
            <person name="Kim S.-J."/>
            <person name="Kim J.-S."/>
            <person name="Hong S.-B."/>
            <person name="Kwon S.-W."/>
        </authorList>
    </citation>
    <scope>NUCLEOTIDE SEQUENCE [LARGE SCALE GENOMIC DNA]</scope>
    <source>
        <strain evidence="2 3">KACC 21265</strain>
    </source>
</reference>
<evidence type="ECO:0000313" key="3">
    <source>
        <dbReference type="Proteomes" id="UP000464787"/>
    </source>
</evidence>
<gene>
    <name evidence="2" type="ORF">GT347_02290</name>
</gene>
<accession>A0A857J014</accession>
<dbReference type="RefSeq" id="WP_160550435.1">
    <property type="nucleotide sequence ID" value="NZ_CP047650.1"/>
</dbReference>
<sequence length="411" mass="45096">MRFDPAAGTAFPNTSTTSTVSTISTMANVALAVLQRRQRLGHATRLDHVPIEGVNQAQLAQFQPMSQEMKDLLDLEPEASANASAPEQDTVFTEPVSRRRTRRAGPELQDRLDASIRSMKTAFRRVLGLPGTFFVPGGTSGNDAFETRATQLATSYAKAIQPHLTTLDWEAIHSNARSSLQLALEGWIEFYAHAYATMDHPYEWNGAYILDWARTEAAQIDAEADSPAFANRIRASFLAGKASPIFNSPDAGLLTPLDSFASVSDAQAFAACGRPARLAEITRDGQVRSRTITPSAPDCQGDGLTHHAYVVGRQLAHQEPGSIFFSLSSLAVTPRNEQLPITATLNIRQCGDETTRREIQSAQQVDREPPPCPPYVPPLQAWRKSAQAELVQRYQAQASQRPSYARHRYAP</sequence>
<keyword evidence="3" id="KW-1185">Reference proteome</keyword>
<dbReference type="EMBL" id="CP047650">
    <property type="protein sequence ID" value="QHI96917.1"/>
    <property type="molecule type" value="Genomic_DNA"/>
</dbReference>
<dbReference type="Proteomes" id="UP000464787">
    <property type="component" value="Chromosome"/>
</dbReference>
<feature type="compositionally biased region" description="Basic and acidic residues" evidence="1">
    <location>
        <begin position="355"/>
        <end position="369"/>
    </location>
</feature>
<evidence type="ECO:0000313" key="2">
    <source>
        <dbReference type="EMBL" id="QHI96917.1"/>
    </source>
</evidence>
<protein>
    <submittedName>
        <fullName evidence="2">Uncharacterized protein</fullName>
    </submittedName>
</protein>
<evidence type="ECO:0000256" key="1">
    <source>
        <dbReference type="SAM" id="MobiDB-lite"/>
    </source>
</evidence>
<name>A0A857J014_9BURK</name>
<organism evidence="2 3">
    <name type="scientific">Xylophilus rhododendri</name>
    <dbReference type="NCBI Taxonomy" id="2697032"/>
    <lineage>
        <taxon>Bacteria</taxon>
        <taxon>Pseudomonadati</taxon>
        <taxon>Pseudomonadota</taxon>
        <taxon>Betaproteobacteria</taxon>
        <taxon>Burkholderiales</taxon>
        <taxon>Xylophilus</taxon>
    </lineage>
</organism>
<dbReference type="KEGG" id="xyk:GT347_02290"/>
<feature type="region of interest" description="Disordered" evidence="1">
    <location>
        <begin position="79"/>
        <end position="108"/>
    </location>
</feature>